<name>A0A564USR3_9FIRM</name>
<dbReference type="RefSeq" id="WP_144101569.1">
    <property type="nucleotide sequence ID" value="NZ_CABHNM010000073.1"/>
</dbReference>
<proteinExistence type="predicted"/>
<feature type="transmembrane region" description="Helical" evidence="1">
    <location>
        <begin position="20"/>
        <end position="38"/>
    </location>
</feature>
<reference evidence="2 3" key="1">
    <citation type="submission" date="2019-07" db="EMBL/GenBank/DDBJ databases">
        <authorList>
            <person name="Hibberd C M."/>
            <person name="Gehrig L. J."/>
            <person name="Chang H.-W."/>
            <person name="Venkatesh S."/>
        </authorList>
    </citation>
    <scope>NUCLEOTIDE SEQUENCE [LARGE SCALE GENOMIC DNA]</scope>
    <source>
        <strain evidence="2">Dorea_longicatena_SSTS_Bg7063</strain>
    </source>
</reference>
<organism evidence="2 3">
    <name type="scientific">Dorea longicatena</name>
    <dbReference type="NCBI Taxonomy" id="88431"/>
    <lineage>
        <taxon>Bacteria</taxon>
        <taxon>Bacillati</taxon>
        <taxon>Bacillota</taxon>
        <taxon>Clostridia</taxon>
        <taxon>Lachnospirales</taxon>
        <taxon>Lachnospiraceae</taxon>
        <taxon>Dorea</taxon>
    </lineage>
</organism>
<evidence type="ECO:0000256" key="1">
    <source>
        <dbReference type="SAM" id="Phobius"/>
    </source>
</evidence>
<dbReference type="InterPro" id="IPR022294">
    <property type="entry name" value="ABC-transptr_permeasesu"/>
</dbReference>
<keyword evidence="1" id="KW-1133">Transmembrane helix</keyword>
<feature type="transmembrane region" description="Helical" evidence="1">
    <location>
        <begin position="229"/>
        <end position="251"/>
    </location>
</feature>
<dbReference type="AlphaFoldDB" id="A0A564USR3"/>
<feature type="transmembrane region" description="Helical" evidence="1">
    <location>
        <begin position="157"/>
        <end position="178"/>
    </location>
</feature>
<dbReference type="Pfam" id="PF12730">
    <property type="entry name" value="ABC2_membrane_4"/>
    <property type="match status" value="1"/>
</dbReference>
<evidence type="ECO:0000313" key="2">
    <source>
        <dbReference type="EMBL" id="VUX22725.1"/>
    </source>
</evidence>
<feature type="transmembrane region" description="Helical" evidence="1">
    <location>
        <begin position="131"/>
        <end position="150"/>
    </location>
</feature>
<dbReference type="EMBL" id="CABHNM010000073">
    <property type="protein sequence ID" value="VUX22725.1"/>
    <property type="molecule type" value="Genomic_DNA"/>
</dbReference>
<accession>A0A564USR3</accession>
<sequence>MIGLLASEWIKTKRTAVRWLTFFLPVLFSLAILGYVALRPNTTNSFLFQGFFEAWSAFVIPIAIGVLAAFIVQEEELAGNFIGYLSNSTARSMLYFGKFILLFLCMAINTIIATVVLCLGSSFVLPSGVSSLIYTCAAILVIFGILPLLAIHLWISFAWGTGASIGVGMSGLVIATLIGTTELGDKVWPFIPWAWPAKLAALPGEYLNFTVGMAAPPTEIATGSVVGQLLTGCIAVTICIVAFLVGGIMWFNKWEGRKYHE</sequence>
<dbReference type="NCBIfam" id="TIGR03733">
    <property type="entry name" value="lanti_perm_MutG"/>
    <property type="match status" value="1"/>
</dbReference>
<protein>
    <submittedName>
        <fullName evidence="2">ABC-2 family transporter protein</fullName>
    </submittedName>
</protein>
<gene>
    <name evidence="2" type="ORF">DLSSTS7063_03044</name>
</gene>
<feature type="transmembrane region" description="Helical" evidence="1">
    <location>
        <begin position="93"/>
        <end position="125"/>
    </location>
</feature>
<evidence type="ECO:0000313" key="3">
    <source>
        <dbReference type="Proteomes" id="UP000398619"/>
    </source>
</evidence>
<dbReference type="Proteomes" id="UP000398619">
    <property type="component" value="Unassembled WGS sequence"/>
</dbReference>
<keyword evidence="1" id="KW-0472">Membrane</keyword>
<dbReference type="CDD" id="cd21808">
    <property type="entry name" value="ABC-2_lan_permease_MutG"/>
    <property type="match status" value="1"/>
</dbReference>
<feature type="transmembrane region" description="Helical" evidence="1">
    <location>
        <begin position="50"/>
        <end position="72"/>
    </location>
</feature>
<keyword evidence="1" id="KW-0812">Transmembrane</keyword>